<keyword evidence="2" id="KW-1185">Reference proteome</keyword>
<accession>A0ABN6DX00</accession>
<dbReference type="RefSeq" id="WP_221252032.1">
    <property type="nucleotide sequence ID" value="NZ_AP024355.1"/>
</dbReference>
<sequence>MEHREYWDACQRTEHKDMPARLRNMKTGEVGMVIQCTGVDRPDAFLVKVGSEVTSWSPEDVEEVKGEA</sequence>
<proteinExistence type="predicted"/>
<reference evidence="1 2" key="1">
    <citation type="journal article" date="2016" name="C (Basel)">
        <title>Selective Growth of and Electricity Production by Marine Exoelectrogenic Bacteria in Self-Aggregated Hydrogel of Microbially Reduced Graphene Oxide.</title>
        <authorList>
            <person name="Yoshida N."/>
            <person name="Goto Y."/>
            <person name="Miyata Y."/>
        </authorList>
    </citation>
    <scope>NUCLEOTIDE SEQUENCE [LARGE SCALE GENOMIC DNA]</scope>
    <source>
        <strain evidence="1 2">NIT-T3</strain>
    </source>
</reference>
<reference evidence="1 2" key="2">
    <citation type="journal article" date="2021" name="Int. J. Syst. Evol. Microbiol.">
        <title>Isolation and Polyphasic Characterization of Desulfuromonas versatilis sp. Nov., an Electrogenic Bacteria Capable of Versatile Metabolism Isolated from a Graphene Oxide-Reducing Enrichment Culture.</title>
        <authorList>
            <person name="Xie L."/>
            <person name="Yoshida N."/>
            <person name="Ishii S."/>
            <person name="Meng L."/>
        </authorList>
    </citation>
    <scope>NUCLEOTIDE SEQUENCE [LARGE SCALE GENOMIC DNA]</scope>
    <source>
        <strain evidence="1 2">NIT-T3</strain>
    </source>
</reference>
<organism evidence="1 2">
    <name type="scientific">Desulfuromonas versatilis</name>
    <dbReference type="NCBI Taxonomy" id="2802975"/>
    <lineage>
        <taxon>Bacteria</taxon>
        <taxon>Pseudomonadati</taxon>
        <taxon>Thermodesulfobacteriota</taxon>
        <taxon>Desulfuromonadia</taxon>
        <taxon>Desulfuromonadales</taxon>
        <taxon>Desulfuromonadaceae</taxon>
        <taxon>Desulfuromonas</taxon>
    </lineage>
</organism>
<dbReference type="Proteomes" id="UP001319827">
    <property type="component" value="Chromosome"/>
</dbReference>
<protein>
    <submittedName>
        <fullName evidence="1">Uncharacterized protein</fullName>
    </submittedName>
</protein>
<dbReference type="EMBL" id="AP024355">
    <property type="protein sequence ID" value="BCR04575.1"/>
    <property type="molecule type" value="Genomic_DNA"/>
</dbReference>
<evidence type="ECO:0000313" key="2">
    <source>
        <dbReference type="Proteomes" id="UP001319827"/>
    </source>
</evidence>
<evidence type="ECO:0000313" key="1">
    <source>
        <dbReference type="EMBL" id="BCR04575.1"/>
    </source>
</evidence>
<gene>
    <name evidence="1" type="ORF">DESUT3_16440</name>
</gene>
<name>A0ABN6DX00_9BACT</name>